<reference evidence="8 9" key="1">
    <citation type="submission" date="2020-08" db="EMBL/GenBank/DDBJ databases">
        <title>Genomic Encyclopedia of Type Strains, Phase IV (KMG-IV): sequencing the most valuable type-strain genomes for metagenomic binning, comparative biology and taxonomic classification.</title>
        <authorList>
            <person name="Goeker M."/>
        </authorList>
    </citation>
    <scope>NUCLEOTIDE SEQUENCE [LARGE SCALE GENOMIC DNA]</scope>
    <source>
        <strain evidence="8 9">DSM 102983</strain>
    </source>
</reference>
<gene>
    <name evidence="8" type="ORF">GGQ57_002609</name>
</gene>
<comment type="caution">
    <text evidence="8">The sequence shown here is derived from an EMBL/GenBank/DDBJ whole genome shotgun (WGS) entry which is preliminary data.</text>
</comment>
<dbReference type="PANTHER" id="PTHR45663:SF11">
    <property type="entry name" value="GEO12009P1"/>
    <property type="match status" value="1"/>
</dbReference>
<dbReference type="PIRSF" id="PIRSF000077">
    <property type="entry name" value="Thioredoxin"/>
    <property type="match status" value="1"/>
</dbReference>
<protein>
    <recommendedName>
        <fullName evidence="6">Thioredoxin</fullName>
    </recommendedName>
</protein>
<evidence type="ECO:0000256" key="4">
    <source>
        <dbReference type="ARBA" id="ARBA00023157"/>
    </source>
</evidence>
<dbReference type="PROSITE" id="PS00194">
    <property type="entry name" value="THIOREDOXIN_1"/>
    <property type="match status" value="1"/>
</dbReference>
<keyword evidence="2" id="KW-0813">Transport</keyword>
<evidence type="ECO:0000313" key="9">
    <source>
        <dbReference type="Proteomes" id="UP000533637"/>
    </source>
</evidence>
<organism evidence="8 9">
    <name type="scientific">Parabacteroides faecis</name>
    <dbReference type="NCBI Taxonomy" id="1217282"/>
    <lineage>
        <taxon>Bacteria</taxon>
        <taxon>Pseudomonadati</taxon>
        <taxon>Bacteroidota</taxon>
        <taxon>Bacteroidia</taxon>
        <taxon>Bacteroidales</taxon>
        <taxon>Tannerellaceae</taxon>
        <taxon>Parabacteroides</taxon>
    </lineage>
</organism>
<evidence type="ECO:0000259" key="7">
    <source>
        <dbReference type="PROSITE" id="PS51352"/>
    </source>
</evidence>
<dbReference type="InterPro" id="IPR013766">
    <property type="entry name" value="Thioredoxin_domain"/>
</dbReference>
<dbReference type="Proteomes" id="UP000533637">
    <property type="component" value="Unassembled WGS sequence"/>
</dbReference>
<dbReference type="RefSeq" id="WP_183671100.1">
    <property type="nucleotide sequence ID" value="NZ_BMPB01000012.1"/>
</dbReference>
<dbReference type="Pfam" id="PF00085">
    <property type="entry name" value="Thioredoxin"/>
    <property type="match status" value="1"/>
</dbReference>
<comment type="similarity">
    <text evidence="1">Belongs to the thioredoxin family.</text>
</comment>
<evidence type="ECO:0000313" key="8">
    <source>
        <dbReference type="EMBL" id="MBB4622709.1"/>
    </source>
</evidence>
<dbReference type="PROSITE" id="PS51352">
    <property type="entry name" value="THIOREDOXIN_2"/>
    <property type="match status" value="1"/>
</dbReference>
<evidence type="ECO:0000256" key="1">
    <source>
        <dbReference type="ARBA" id="ARBA00008987"/>
    </source>
</evidence>
<dbReference type="PRINTS" id="PR00421">
    <property type="entry name" value="THIOREDOXIN"/>
</dbReference>
<evidence type="ECO:0000256" key="6">
    <source>
        <dbReference type="NCBIfam" id="TIGR01068"/>
    </source>
</evidence>
<dbReference type="InterPro" id="IPR036249">
    <property type="entry name" value="Thioredoxin-like_sf"/>
</dbReference>
<dbReference type="EMBL" id="JACHOC010000004">
    <property type="protein sequence ID" value="MBB4622709.1"/>
    <property type="molecule type" value="Genomic_DNA"/>
</dbReference>
<keyword evidence="4" id="KW-1015">Disulfide bond</keyword>
<keyword evidence="3" id="KW-0249">Electron transport</keyword>
<keyword evidence="9" id="KW-1185">Reference proteome</keyword>
<sequence>METFKDIINGDRPVLVDFFATWCGPCKVMSPTVEAVGKELIGQARVLKIDVDKNEAVANLYRIQSVPTLIIFKKGEVVWRTSGVMEKSALIEQIKKFTD</sequence>
<dbReference type="NCBIfam" id="TIGR01068">
    <property type="entry name" value="thioredoxin"/>
    <property type="match status" value="1"/>
</dbReference>
<feature type="domain" description="Thioredoxin" evidence="7">
    <location>
        <begin position="1"/>
        <end position="99"/>
    </location>
</feature>
<dbReference type="PANTHER" id="PTHR45663">
    <property type="entry name" value="GEO12009P1"/>
    <property type="match status" value="1"/>
</dbReference>
<accession>A0ABR6KPD8</accession>
<dbReference type="SUPFAM" id="SSF52833">
    <property type="entry name" value="Thioredoxin-like"/>
    <property type="match status" value="1"/>
</dbReference>
<proteinExistence type="inferred from homology"/>
<evidence type="ECO:0000256" key="2">
    <source>
        <dbReference type="ARBA" id="ARBA00022448"/>
    </source>
</evidence>
<keyword evidence="5" id="KW-0676">Redox-active center</keyword>
<evidence type="ECO:0000256" key="3">
    <source>
        <dbReference type="ARBA" id="ARBA00022982"/>
    </source>
</evidence>
<dbReference type="InterPro" id="IPR017937">
    <property type="entry name" value="Thioredoxin_CS"/>
</dbReference>
<dbReference type="Gene3D" id="3.40.30.10">
    <property type="entry name" value="Glutaredoxin"/>
    <property type="match status" value="1"/>
</dbReference>
<dbReference type="CDD" id="cd02947">
    <property type="entry name" value="TRX_family"/>
    <property type="match status" value="1"/>
</dbReference>
<name>A0ABR6KPD8_9BACT</name>
<dbReference type="InterPro" id="IPR005746">
    <property type="entry name" value="Thioredoxin"/>
</dbReference>
<evidence type="ECO:0000256" key="5">
    <source>
        <dbReference type="ARBA" id="ARBA00023284"/>
    </source>
</evidence>